<evidence type="ECO:0000313" key="5">
    <source>
        <dbReference type="EMBL" id="KAF2452628.1"/>
    </source>
</evidence>
<dbReference type="InterPro" id="IPR002937">
    <property type="entry name" value="Amino_oxidase"/>
</dbReference>
<comment type="catalytic activity">
    <reaction evidence="3">
        <text>a secondary aliphatic amine + O2 + H2O = a primary amine + an aldehyde + H2O2</text>
        <dbReference type="Rhea" id="RHEA:26414"/>
        <dbReference type="ChEBI" id="CHEBI:15377"/>
        <dbReference type="ChEBI" id="CHEBI:15379"/>
        <dbReference type="ChEBI" id="CHEBI:16240"/>
        <dbReference type="ChEBI" id="CHEBI:17478"/>
        <dbReference type="ChEBI" id="CHEBI:58855"/>
        <dbReference type="ChEBI" id="CHEBI:65296"/>
        <dbReference type="EC" id="1.4.3.4"/>
    </reaction>
</comment>
<dbReference type="OrthoDB" id="7777654at2759"/>
<dbReference type="EMBL" id="MU001706">
    <property type="protein sequence ID" value="KAF2452628.1"/>
    <property type="molecule type" value="Genomic_DNA"/>
</dbReference>
<evidence type="ECO:0000256" key="1">
    <source>
        <dbReference type="ARBA" id="ARBA00005995"/>
    </source>
</evidence>
<dbReference type="EC" id="1.4.3.4" evidence="2"/>
<comment type="similarity">
    <text evidence="1">Belongs to the flavin monoamine oxidase family.</text>
</comment>
<dbReference type="AlphaFoldDB" id="A0A6A6NLT1"/>
<dbReference type="InterPro" id="IPR036188">
    <property type="entry name" value="FAD/NAD-bd_sf"/>
</dbReference>
<keyword evidence="6" id="KW-1185">Reference proteome</keyword>
<dbReference type="Gene3D" id="3.90.660.10">
    <property type="match status" value="2"/>
</dbReference>
<dbReference type="PANTHER" id="PTHR43563">
    <property type="entry name" value="AMINE OXIDASE"/>
    <property type="match status" value="1"/>
</dbReference>
<evidence type="ECO:0000259" key="4">
    <source>
        <dbReference type="Pfam" id="PF01593"/>
    </source>
</evidence>
<feature type="domain" description="Amine oxidase" evidence="4">
    <location>
        <begin position="53"/>
        <end position="491"/>
    </location>
</feature>
<sequence length="501" mass="54090">MASSKTTSDGYQWTKSKGMQQGLPTISVISPATNLNGSSSQGFDVIVIGAGYAGLTAARDLTLAGHSVLLLEARDRVGGRTWSTDLPDGAHFDMGGTYFHWGQPHIYREISRYGMQREIECTVDESTGVNCFTLVTPEERRNMSHEEENALFESGMTKFINVDGSQVRSVLPFPHDPHRNPAALSYDTMTLADRFAQLGDSLTPSERAAVAALVLVISGSTLDKAGFFDMLRQWALGFYSVQGFLECGLAYKFGAGQSTLARRMFDECVGTGRLSYAFGAPASAVRDDGGGAAGGVAVTVEGAAPATYRAARVVCAVPQNVLSGIAFWPPLPAAKAEAARIGHVNKSVKLHAEVAGTTLRSWAGVTYPDNGLLYGVGGGLSPDGRDTELVFFGAEATELQPEEDGEKTLEAVQAFFDEPVDVKRLLFHNWNKDPFSNGAWSWFPPNMAAKYLDALRERHGNVLFASADWALGWRGALDGAFEEGARVAYEMTQELRTKEKN</sequence>
<dbReference type="PANTHER" id="PTHR43563:SF1">
    <property type="entry name" value="AMINE OXIDASE [FLAVIN-CONTAINING] B"/>
    <property type="match status" value="1"/>
</dbReference>
<gene>
    <name evidence="5" type="ORF">BDY21DRAFT_405223</name>
</gene>
<dbReference type="Proteomes" id="UP000799766">
    <property type="component" value="Unassembled WGS sequence"/>
</dbReference>
<name>A0A6A6NLT1_9PEZI</name>
<dbReference type="InterPro" id="IPR050703">
    <property type="entry name" value="Flavin_MAO"/>
</dbReference>
<dbReference type="Pfam" id="PF01593">
    <property type="entry name" value="Amino_oxidase"/>
    <property type="match status" value="1"/>
</dbReference>
<organism evidence="5 6">
    <name type="scientific">Lineolata rhizophorae</name>
    <dbReference type="NCBI Taxonomy" id="578093"/>
    <lineage>
        <taxon>Eukaryota</taxon>
        <taxon>Fungi</taxon>
        <taxon>Dikarya</taxon>
        <taxon>Ascomycota</taxon>
        <taxon>Pezizomycotina</taxon>
        <taxon>Dothideomycetes</taxon>
        <taxon>Dothideomycetes incertae sedis</taxon>
        <taxon>Lineolatales</taxon>
        <taxon>Lineolataceae</taxon>
        <taxon>Lineolata</taxon>
    </lineage>
</organism>
<evidence type="ECO:0000313" key="6">
    <source>
        <dbReference type="Proteomes" id="UP000799766"/>
    </source>
</evidence>
<dbReference type="GO" id="GO:0097621">
    <property type="term" value="F:monoamine oxidase activity"/>
    <property type="evidence" value="ECO:0007669"/>
    <property type="project" value="UniProtKB-EC"/>
</dbReference>
<evidence type="ECO:0000256" key="3">
    <source>
        <dbReference type="ARBA" id="ARBA00048448"/>
    </source>
</evidence>
<dbReference type="Gene3D" id="3.50.50.60">
    <property type="entry name" value="FAD/NAD(P)-binding domain"/>
    <property type="match status" value="2"/>
</dbReference>
<accession>A0A6A6NLT1</accession>
<reference evidence="5" key="1">
    <citation type="journal article" date="2020" name="Stud. Mycol.">
        <title>101 Dothideomycetes genomes: a test case for predicting lifestyles and emergence of pathogens.</title>
        <authorList>
            <person name="Haridas S."/>
            <person name="Albert R."/>
            <person name="Binder M."/>
            <person name="Bloem J."/>
            <person name="Labutti K."/>
            <person name="Salamov A."/>
            <person name="Andreopoulos B."/>
            <person name="Baker S."/>
            <person name="Barry K."/>
            <person name="Bills G."/>
            <person name="Bluhm B."/>
            <person name="Cannon C."/>
            <person name="Castanera R."/>
            <person name="Culley D."/>
            <person name="Daum C."/>
            <person name="Ezra D."/>
            <person name="Gonzalez J."/>
            <person name="Henrissat B."/>
            <person name="Kuo A."/>
            <person name="Liang C."/>
            <person name="Lipzen A."/>
            <person name="Lutzoni F."/>
            <person name="Magnuson J."/>
            <person name="Mondo S."/>
            <person name="Nolan M."/>
            <person name="Ohm R."/>
            <person name="Pangilinan J."/>
            <person name="Park H.-J."/>
            <person name="Ramirez L."/>
            <person name="Alfaro M."/>
            <person name="Sun H."/>
            <person name="Tritt A."/>
            <person name="Yoshinaga Y."/>
            <person name="Zwiers L.-H."/>
            <person name="Turgeon B."/>
            <person name="Goodwin S."/>
            <person name="Spatafora J."/>
            <person name="Crous P."/>
            <person name="Grigoriev I."/>
        </authorList>
    </citation>
    <scope>NUCLEOTIDE SEQUENCE</scope>
    <source>
        <strain evidence="5">ATCC 16933</strain>
    </source>
</reference>
<dbReference type="SUPFAM" id="SSF51905">
    <property type="entry name" value="FAD/NAD(P)-binding domain"/>
    <property type="match status" value="1"/>
</dbReference>
<evidence type="ECO:0000256" key="2">
    <source>
        <dbReference type="ARBA" id="ARBA00012804"/>
    </source>
</evidence>
<protein>
    <recommendedName>
        <fullName evidence="2">monoamine oxidase</fullName>
        <ecNumber evidence="2">1.4.3.4</ecNumber>
    </recommendedName>
</protein>
<proteinExistence type="inferred from homology"/>